<name>A0ABQ5MUH5_9MICC</name>
<evidence type="ECO:0000313" key="1">
    <source>
        <dbReference type="EMBL" id="GLB67588.1"/>
    </source>
</evidence>
<dbReference type="InterPro" id="IPR046175">
    <property type="entry name" value="DUF6177"/>
</dbReference>
<protein>
    <submittedName>
        <fullName evidence="1">Uncharacterized protein</fullName>
    </submittedName>
</protein>
<organism evidence="1 2">
    <name type="scientific">Arthrobacter mangrovi</name>
    <dbReference type="NCBI Taxonomy" id="2966350"/>
    <lineage>
        <taxon>Bacteria</taxon>
        <taxon>Bacillati</taxon>
        <taxon>Actinomycetota</taxon>
        <taxon>Actinomycetes</taxon>
        <taxon>Micrococcales</taxon>
        <taxon>Micrococcaceae</taxon>
        <taxon>Arthrobacter</taxon>
    </lineage>
</organism>
<proteinExistence type="predicted"/>
<keyword evidence="2" id="KW-1185">Reference proteome</keyword>
<reference evidence="1 2" key="1">
    <citation type="journal article" date="2023" name="Int. J. Syst. Evol. Microbiol.">
        <title>Arthrobacter mangrovi sp. nov., an actinobacterium isolated from the rhizosphere of a mangrove.</title>
        <authorList>
            <person name="Hamada M."/>
            <person name="Saitou S."/>
            <person name="Enomoto N."/>
            <person name="Nanri K."/>
            <person name="Hidaka K."/>
            <person name="Miura T."/>
            <person name="Tamura T."/>
        </authorList>
    </citation>
    <scope>NUCLEOTIDE SEQUENCE [LARGE SCALE GENOMIC DNA]</scope>
    <source>
        <strain evidence="1 2">NBRC 112813</strain>
    </source>
</reference>
<dbReference type="Pfam" id="PF19674">
    <property type="entry name" value="DUF6177"/>
    <property type="match status" value="1"/>
</dbReference>
<dbReference type="RefSeq" id="WP_264795703.1">
    <property type="nucleotide sequence ID" value="NZ_BRVS01000008.1"/>
</dbReference>
<dbReference type="EMBL" id="BRVS01000008">
    <property type="protein sequence ID" value="GLB67588.1"/>
    <property type="molecule type" value="Genomic_DNA"/>
</dbReference>
<dbReference type="Proteomes" id="UP001209654">
    <property type="component" value="Unassembled WGS sequence"/>
</dbReference>
<evidence type="ECO:0000313" key="2">
    <source>
        <dbReference type="Proteomes" id="UP001209654"/>
    </source>
</evidence>
<gene>
    <name evidence="1" type="ORF">AHIS1636_20280</name>
</gene>
<accession>A0ABQ5MUH5</accession>
<sequence>MSHESAFDFRSAGTGVVFQNKPLATLSPWLAKSRAAAAADAMQFVLVTPSSTAISLPLSALLAEPGCQWLATTEDGTFFDGFTGRVHAWDGAAFRPLEEIGEDFLLTPALPGGLVHVRAETMHPASHSTRIGGFTEQLFIELTGAAPTGWGVAEPVSEPWDEAAVTAHCFDLAPETALLVVVGHARVGTASPAIAVVTVERSAAGVHESVELLVESPEPLDAAALDSFSARMHRIHARTAVLGHALAFDGLARPARFTGVSVPACAVFGPEALRDYGANAALAAAGPRARLIGVAPAQSLAVQYQQEPDGERHPLEAWAMLCARLSGEPGPADGLE</sequence>
<comment type="caution">
    <text evidence="1">The sequence shown here is derived from an EMBL/GenBank/DDBJ whole genome shotgun (WGS) entry which is preliminary data.</text>
</comment>